<dbReference type="AlphaFoldDB" id="A0AAV4NF20"/>
<reference evidence="1 2" key="1">
    <citation type="submission" date="2021-06" db="EMBL/GenBank/DDBJ databases">
        <title>Caerostris darwini draft genome.</title>
        <authorList>
            <person name="Kono N."/>
            <person name="Arakawa K."/>
        </authorList>
    </citation>
    <scope>NUCLEOTIDE SEQUENCE [LARGE SCALE GENOMIC DNA]</scope>
</reference>
<dbReference type="EMBL" id="BPLQ01001461">
    <property type="protein sequence ID" value="GIX82019.1"/>
    <property type="molecule type" value="Genomic_DNA"/>
</dbReference>
<accession>A0AAV4NF20</accession>
<comment type="caution">
    <text evidence="1">The sequence shown here is derived from an EMBL/GenBank/DDBJ whole genome shotgun (WGS) entry which is preliminary data.</text>
</comment>
<proteinExistence type="predicted"/>
<gene>
    <name evidence="1" type="ORF">CDAR_514561</name>
</gene>
<keyword evidence="2" id="KW-1185">Reference proteome</keyword>
<dbReference type="Proteomes" id="UP001054837">
    <property type="component" value="Unassembled WGS sequence"/>
</dbReference>
<evidence type="ECO:0000313" key="1">
    <source>
        <dbReference type="EMBL" id="GIX82019.1"/>
    </source>
</evidence>
<sequence>MRHVGVEGVGKPHLVAIESAGGGCHSSGTISSHPVTLVNLFRCRDSKGLPVCPASSGWSFSKETARHGNRKEGVGGCFLRVALSR</sequence>
<protein>
    <submittedName>
        <fullName evidence="1">Uncharacterized protein</fullName>
    </submittedName>
</protein>
<organism evidence="1 2">
    <name type="scientific">Caerostris darwini</name>
    <dbReference type="NCBI Taxonomy" id="1538125"/>
    <lineage>
        <taxon>Eukaryota</taxon>
        <taxon>Metazoa</taxon>
        <taxon>Ecdysozoa</taxon>
        <taxon>Arthropoda</taxon>
        <taxon>Chelicerata</taxon>
        <taxon>Arachnida</taxon>
        <taxon>Araneae</taxon>
        <taxon>Araneomorphae</taxon>
        <taxon>Entelegynae</taxon>
        <taxon>Araneoidea</taxon>
        <taxon>Araneidae</taxon>
        <taxon>Caerostris</taxon>
    </lineage>
</organism>
<name>A0AAV4NF20_9ARAC</name>
<evidence type="ECO:0000313" key="2">
    <source>
        <dbReference type="Proteomes" id="UP001054837"/>
    </source>
</evidence>